<accession>A0AAE1R469</accession>
<dbReference type="EMBL" id="JAVYJV010000019">
    <property type="protein sequence ID" value="KAK4345209.1"/>
    <property type="molecule type" value="Genomic_DNA"/>
</dbReference>
<evidence type="ECO:0000313" key="3">
    <source>
        <dbReference type="Proteomes" id="UP001291623"/>
    </source>
</evidence>
<sequence length="110" mass="12925">MDQYPEIIQEEEERDTQDGQEETERAVDRSIVPTIGEGSHAKEHFTEKSSEYSLQLWGPVQTSEWFEVMELCPYRILQRVSSLCNACCWHYLLLVHPDVGYKDARNINYK</sequence>
<evidence type="ECO:0000256" key="1">
    <source>
        <dbReference type="SAM" id="MobiDB-lite"/>
    </source>
</evidence>
<evidence type="ECO:0000313" key="2">
    <source>
        <dbReference type="EMBL" id="KAK4345209.1"/>
    </source>
</evidence>
<name>A0AAE1R469_9SOLA</name>
<comment type="caution">
    <text evidence="2">The sequence shown here is derived from an EMBL/GenBank/DDBJ whole genome shotgun (WGS) entry which is preliminary data.</text>
</comment>
<proteinExistence type="predicted"/>
<feature type="region of interest" description="Disordered" evidence="1">
    <location>
        <begin position="1"/>
        <end position="46"/>
    </location>
</feature>
<keyword evidence="3" id="KW-1185">Reference proteome</keyword>
<gene>
    <name evidence="2" type="ORF">RND71_035385</name>
</gene>
<protein>
    <submittedName>
        <fullName evidence="2">Uncharacterized protein</fullName>
    </submittedName>
</protein>
<dbReference type="AlphaFoldDB" id="A0AAE1R469"/>
<dbReference type="Proteomes" id="UP001291623">
    <property type="component" value="Unassembled WGS sequence"/>
</dbReference>
<organism evidence="2 3">
    <name type="scientific">Anisodus tanguticus</name>
    <dbReference type="NCBI Taxonomy" id="243964"/>
    <lineage>
        <taxon>Eukaryota</taxon>
        <taxon>Viridiplantae</taxon>
        <taxon>Streptophyta</taxon>
        <taxon>Embryophyta</taxon>
        <taxon>Tracheophyta</taxon>
        <taxon>Spermatophyta</taxon>
        <taxon>Magnoliopsida</taxon>
        <taxon>eudicotyledons</taxon>
        <taxon>Gunneridae</taxon>
        <taxon>Pentapetalae</taxon>
        <taxon>asterids</taxon>
        <taxon>lamiids</taxon>
        <taxon>Solanales</taxon>
        <taxon>Solanaceae</taxon>
        <taxon>Solanoideae</taxon>
        <taxon>Hyoscyameae</taxon>
        <taxon>Anisodus</taxon>
    </lineage>
</organism>
<reference evidence="2" key="1">
    <citation type="submission" date="2023-12" db="EMBL/GenBank/DDBJ databases">
        <title>Genome assembly of Anisodus tanguticus.</title>
        <authorList>
            <person name="Wang Y.-J."/>
        </authorList>
    </citation>
    <scope>NUCLEOTIDE SEQUENCE</scope>
    <source>
        <strain evidence="2">KB-2021</strain>
        <tissue evidence="2">Leaf</tissue>
    </source>
</reference>
<feature type="compositionally biased region" description="Acidic residues" evidence="1">
    <location>
        <begin position="8"/>
        <end position="21"/>
    </location>
</feature>